<dbReference type="InterPro" id="IPR037056">
    <property type="entry name" value="RNase_H1_N_sf"/>
</dbReference>
<keyword evidence="8 9" id="KW-0460">Magnesium</keyword>
<evidence type="ECO:0000256" key="9">
    <source>
        <dbReference type="PIRNR" id="PIRNR036852"/>
    </source>
</evidence>
<dbReference type="GO" id="GO:0003676">
    <property type="term" value="F:nucleic acid binding"/>
    <property type="evidence" value="ECO:0007669"/>
    <property type="project" value="UniProtKB-UniRule"/>
</dbReference>
<dbReference type="FunFam" id="3.30.420.10:FF:000097">
    <property type="entry name" value="Ribonuclease H1"/>
    <property type="match status" value="1"/>
</dbReference>
<accession>A0AAU9UKT4</accession>
<comment type="catalytic activity">
    <reaction evidence="9">
        <text>Endonucleolytic cleavage to 5'-phosphomonoester.</text>
        <dbReference type="EC" id="3.1.26.4"/>
    </reaction>
</comment>
<protein>
    <recommendedName>
        <fullName evidence="9">Ribonuclease H1</fullName>
        <shortName evidence="9">RNase H1</shortName>
        <ecNumber evidence="9">3.1.26.4</ecNumber>
    </recommendedName>
</protein>
<dbReference type="InterPro" id="IPR050092">
    <property type="entry name" value="RNase_H"/>
</dbReference>
<dbReference type="AlphaFoldDB" id="A0AAU9UKT4"/>
<dbReference type="Proteomes" id="UP001153954">
    <property type="component" value="Unassembled WGS sequence"/>
</dbReference>
<comment type="similarity">
    <text evidence="3 9">Belongs to the RNase H family.</text>
</comment>
<dbReference type="SUPFAM" id="SSF53098">
    <property type="entry name" value="Ribonuclease H-like"/>
    <property type="match status" value="1"/>
</dbReference>
<feature type="region of interest" description="Disordered" evidence="10">
    <location>
        <begin position="50"/>
        <end position="117"/>
    </location>
</feature>
<evidence type="ECO:0000256" key="10">
    <source>
        <dbReference type="SAM" id="MobiDB-lite"/>
    </source>
</evidence>
<evidence type="ECO:0000256" key="4">
    <source>
        <dbReference type="ARBA" id="ARBA00022722"/>
    </source>
</evidence>
<keyword evidence="7 9" id="KW-0378">Hydrolase</keyword>
<keyword evidence="4 9" id="KW-0540">Nuclease</keyword>
<evidence type="ECO:0000259" key="11">
    <source>
        <dbReference type="PROSITE" id="PS50879"/>
    </source>
</evidence>
<comment type="cofactor">
    <cofactor evidence="1 9">
        <name>Mg(2+)</name>
        <dbReference type="ChEBI" id="CHEBI:18420"/>
    </cofactor>
</comment>
<evidence type="ECO:0000313" key="12">
    <source>
        <dbReference type="EMBL" id="CAH2099656.1"/>
    </source>
</evidence>
<proteinExistence type="inferred from homology"/>
<dbReference type="InterPro" id="IPR011320">
    <property type="entry name" value="RNase_H1_N"/>
</dbReference>
<evidence type="ECO:0000256" key="7">
    <source>
        <dbReference type="ARBA" id="ARBA00022801"/>
    </source>
</evidence>
<dbReference type="Gene3D" id="3.30.420.10">
    <property type="entry name" value="Ribonuclease H-like superfamily/Ribonuclease H"/>
    <property type="match status" value="1"/>
</dbReference>
<dbReference type="CDD" id="cd09280">
    <property type="entry name" value="RNase_HI_eukaryote_like"/>
    <property type="match status" value="1"/>
</dbReference>
<dbReference type="InterPro" id="IPR017067">
    <property type="entry name" value="RNase_H1_euk"/>
</dbReference>
<dbReference type="EC" id="3.1.26.4" evidence="9"/>
<evidence type="ECO:0000256" key="5">
    <source>
        <dbReference type="ARBA" id="ARBA00022723"/>
    </source>
</evidence>
<feature type="compositionally biased region" description="Polar residues" evidence="10">
    <location>
        <begin position="50"/>
        <end position="88"/>
    </location>
</feature>
<feature type="domain" description="RNase H type-1" evidence="11">
    <location>
        <begin position="173"/>
        <end position="319"/>
    </location>
</feature>
<dbReference type="GO" id="GO:0004523">
    <property type="term" value="F:RNA-DNA hybrid ribonuclease activity"/>
    <property type="evidence" value="ECO:0007669"/>
    <property type="project" value="UniProtKB-UniRule"/>
</dbReference>
<gene>
    <name evidence="12" type="ORF">EEDITHA_LOCUS14606</name>
</gene>
<dbReference type="FunFam" id="3.40.970.10:FF:000002">
    <property type="entry name" value="Ribonuclease H"/>
    <property type="match status" value="1"/>
</dbReference>
<dbReference type="InterPro" id="IPR036397">
    <property type="entry name" value="RNaseH_sf"/>
</dbReference>
<keyword evidence="13" id="KW-1185">Reference proteome</keyword>
<dbReference type="Gene3D" id="3.40.970.10">
    <property type="entry name" value="Ribonuclease H1, N-terminal domain"/>
    <property type="match status" value="1"/>
</dbReference>
<keyword evidence="5 9" id="KW-0479">Metal-binding</keyword>
<dbReference type="InterPro" id="IPR009027">
    <property type="entry name" value="Ribosomal_bL9/RNase_H1_N"/>
</dbReference>
<evidence type="ECO:0000256" key="6">
    <source>
        <dbReference type="ARBA" id="ARBA00022759"/>
    </source>
</evidence>
<dbReference type="Pfam" id="PF01693">
    <property type="entry name" value="Cauli_VI"/>
    <property type="match status" value="1"/>
</dbReference>
<evidence type="ECO:0000256" key="1">
    <source>
        <dbReference type="ARBA" id="ARBA00001946"/>
    </source>
</evidence>
<dbReference type="PANTHER" id="PTHR10642:SF31">
    <property type="entry name" value="RIBONUCLEASE H1"/>
    <property type="match status" value="1"/>
</dbReference>
<dbReference type="SUPFAM" id="SSF55658">
    <property type="entry name" value="L9 N-domain-like"/>
    <property type="match status" value="1"/>
</dbReference>
<dbReference type="PANTHER" id="PTHR10642">
    <property type="entry name" value="RIBONUCLEASE H1"/>
    <property type="match status" value="1"/>
</dbReference>
<dbReference type="EMBL" id="CAKOGL010000022">
    <property type="protein sequence ID" value="CAH2099656.1"/>
    <property type="molecule type" value="Genomic_DNA"/>
</dbReference>
<name>A0AAU9UKT4_EUPED</name>
<evidence type="ECO:0000256" key="2">
    <source>
        <dbReference type="ARBA" id="ARBA00004065"/>
    </source>
</evidence>
<dbReference type="InterPro" id="IPR002156">
    <property type="entry name" value="RNaseH_domain"/>
</dbReference>
<dbReference type="PROSITE" id="PS50879">
    <property type="entry name" value="RNASE_H_1"/>
    <property type="match status" value="1"/>
</dbReference>
<dbReference type="PIRSF" id="PIRSF036852">
    <property type="entry name" value="Ribonuclease_H1_euk"/>
    <property type="match status" value="1"/>
</dbReference>
<organism evidence="12 13">
    <name type="scientific">Euphydryas editha</name>
    <name type="common">Edith's checkerspot</name>
    <dbReference type="NCBI Taxonomy" id="104508"/>
    <lineage>
        <taxon>Eukaryota</taxon>
        <taxon>Metazoa</taxon>
        <taxon>Ecdysozoa</taxon>
        <taxon>Arthropoda</taxon>
        <taxon>Hexapoda</taxon>
        <taxon>Insecta</taxon>
        <taxon>Pterygota</taxon>
        <taxon>Neoptera</taxon>
        <taxon>Endopterygota</taxon>
        <taxon>Lepidoptera</taxon>
        <taxon>Glossata</taxon>
        <taxon>Ditrysia</taxon>
        <taxon>Papilionoidea</taxon>
        <taxon>Nymphalidae</taxon>
        <taxon>Nymphalinae</taxon>
        <taxon>Euphydryas</taxon>
    </lineage>
</organism>
<evidence type="ECO:0000256" key="3">
    <source>
        <dbReference type="ARBA" id="ARBA00005300"/>
    </source>
</evidence>
<dbReference type="GO" id="GO:0043137">
    <property type="term" value="P:DNA replication, removal of RNA primer"/>
    <property type="evidence" value="ECO:0007669"/>
    <property type="project" value="TreeGrafter"/>
</dbReference>
<comment type="caution">
    <text evidence="12">The sequence shown here is derived from an EMBL/GenBank/DDBJ whole genome shotgun (WGS) entry which is preliminary data.</text>
</comment>
<evidence type="ECO:0000313" key="13">
    <source>
        <dbReference type="Proteomes" id="UP001153954"/>
    </source>
</evidence>
<sequence>MPFYAVAKGRIAGIYMTWPDCESQVKGYPGARYKKFDNVVAAQAFITTEGGNKTSQKTKPVPNRSSLGNTNSNLKRSFSTSSSNQNDNDIPKKKTKSKRKTSESNNSENSDDSDDLNTMLIKQMDDIEKRLKGFEKGVNKIIKSSKPDRKSILIEPQTVRSSNLNKDNFETDEDGYVKVYTDGACSSNGRNGAKAGLGVYWGDGHPKNISEPVSGRATNNCGEIQAASRAISQAIDCGVTKLAINTDSKFLINSVTKWMPGWKRNGWKLKSGEPVKNEIDFKELDNLQNKIHIKWIYVEAHRGIHGNEMADQLAKAGAAMYNS</sequence>
<reference evidence="12" key="1">
    <citation type="submission" date="2022-03" db="EMBL/GenBank/DDBJ databases">
        <authorList>
            <person name="Tunstrom K."/>
        </authorList>
    </citation>
    <scope>NUCLEOTIDE SEQUENCE</scope>
</reference>
<dbReference type="Pfam" id="PF00075">
    <property type="entry name" value="RNase_H"/>
    <property type="match status" value="1"/>
</dbReference>
<dbReference type="InterPro" id="IPR012337">
    <property type="entry name" value="RNaseH-like_sf"/>
</dbReference>
<evidence type="ECO:0000256" key="8">
    <source>
        <dbReference type="ARBA" id="ARBA00022842"/>
    </source>
</evidence>
<keyword evidence="6 9" id="KW-0255">Endonuclease</keyword>
<dbReference type="GO" id="GO:0000287">
    <property type="term" value="F:magnesium ion binding"/>
    <property type="evidence" value="ECO:0007669"/>
    <property type="project" value="UniProtKB-UniRule"/>
</dbReference>
<comment type="function">
    <text evidence="2 9">Endonuclease that specifically degrades the RNA of RNA-DNA hybrids.</text>
</comment>